<sequence length="72" mass="8209">GSEVADPVPLDTSCYRIILIPYNFVRPHRSLRVQQDGRWVQRTPGMVAGLTDHPWTVEELLRFRVPAPQKAA</sequence>
<dbReference type="EMBL" id="JBHRZF010000008">
    <property type="protein sequence ID" value="MFC3859296.1"/>
    <property type="molecule type" value="Genomic_DNA"/>
</dbReference>
<keyword evidence="2" id="KW-1185">Reference proteome</keyword>
<protein>
    <recommendedName>
        <fullName evidence="3">Transposase</fullName>
    </recommendedName>
</protein>
<comment type="caution">
    <text evidence="1">The sequence shown here is derived from an EMBL/GenBank/DDBJ whole genome shotgun (WGS) entry which is preliminary data.</text>
</comment>
<reference evidence="2" key="1">
    <citation type="journal article" date="2019" name="Int. J. Syst. Evol. Microbiol.">
        <title>The Global Catalogue of Microorganisms (GCM) 10K type strain sequencing project: providing services to taxonomists for standard genome sequencing and annotation.</title>
        <authorList>
            <consortium name="The Broad Institute Genomics Platform"/>
            <consortium name="The Broad Institute Genome Sequencing Center for Infectious Disease"/>
            <person name="Wu L."/>
            <person name="Ma J."/>
        </authorList>
    </citation>
    <scope>NUCLEOTIDE SEQUENCE [LARGE SCALE GENOMIC DNA]</scope>
    <source>
        <strain evidence="2">CCTCC AB 2013263</strain>
    </source>
</reference>
<evidence type="ECO:0000313" key="2">
    <source>
        <dbReference type="Proteomes" id="UP001595748"/>
    </source>
</evidence>
<accession>A0ABV8A1Q3</accession>
<evidence type="ECO:0000313" key="1">
    <source>
        <dbReference type="EMBL" id="MFC3859296.1"/>
    </source>
</evidence>
<feature type="non-terminal residue" evidence="1">
    <location>
        <position position="1"/>
    </location>
</feature>
<evidence type="ECO:0008006" key="3">
    <source>
        <dbReference type="Google" id="ProtNLM"/>
    </source>
</evidence>
<name>A0ABV8A1Q3_9DEIO</name>
<dbReference type="Proteomes" id="UP001595748">
    <property type="component" value="Unassembled WGS sequence"/>
</dbReference>
<gene>
    <name evidence="1" type="ORF">ACFOPQ_00725</name>
</gene>
<proteinExistence type="predicted"/>
<organism evidence="1 2">
    <name type="scientific">Deinococcus antarcticus</name>
    <dbReference type="NCBI Taxonomy" id="1298767"/>
    <lineage>
        <taxon>Bacteria</taxon>
        <taxon>Thermotogati</taxon>
        <taxon>Deinococcota</taxon>
        <taxon>Deinococci</taxon>
        <taxon>Deinococcales</taxon>
        <taxon>Deinococcaceae</taxon>
        <taxon>Deinococcus</taxon>
    </lineage>
</organism>